<dbReference type="Gene3D" id="1.25.40.10">
    <property type="entry name" value="Tetratricopeptide repeat domain"/>
    <property type="match status" value="1"/>
</dbReference>
<keyword evidence="2 4" id="KW-0813">Transport</keyword>
<dbReference type="GO" id="GO:0005774">
    <property type="term" value="C:vacuolar membrane"/>
    <property type="evidence" value="ECO:0007669"/>
    <property type="project" value="TreeGrafter"/>
</dbReference>
<dbReference type="InParanoid" id="G0QK96"/>
<sequence length="279" mass="31888">MDNLNVQQERAEQALEYYKSAAVKFKLAKSWDDAAEAYIRCAKCEQAGDGGNAGEYYVEAANMKKKNNTSEAIKYFEEAIQFFCKENRFGYAAKLKKQIAEIFEQDLETDLAIKAYEESADLFFAENDQSSDYYNSKIKVADLMTSKTDQQVNYIEAIKIYEQVGYKYCENKLLQGTAKNIFFKAALLYLCNDDSVGCGIALEKFMDSCPPFNNTRQSKFLQELIKCFDEKNMEDFSTQCYEFNQIIPLDKWQVSVLNKIKEKMKSGEQVGVEGDGGIL</sequence>
<comment type="function">
    <text evidence="4">Required for vesicular transport between the endoplasmic reticulum and the Golgi apparatus.</text>
</comment>
<dbReference type="GeneID" id="14910550"/>
<dbReference type="GO" id="GO:0031201">
    <property type="term" value="C:SNARE complex"/>
    <property type="evidence" value="ECO:0007669"/>
    <property type="project" value="TreeGrafter"/>
</dbReference>
<comment type="subcellular location">
    <subcellularLocation>
        <location evidence="4">Membrane</location>
        <topology evidence="4">Peripheral membrane protein</topology>
    </subcellularLocation>
</comment>
<dbReference type="SUPFAM" id="SSF48452">
    <property type="entry name" value="TPR-like"/>
    <property type="match status" value="1"/>
</dbReference>
<keyword evidence="3 4" id="KW-0653">Protein transport</keyword>
<dbReference type="AlphaFoldDB" id="G0QK96"/>
<keyword evidence="6" id="KW-1185">Reference proteome</keyword>
<evidence type="ECO:0000256" key="3">
    <source>
        <dbReference type="ARBA" id="ARBA00022927"/>
    </source>
</evidence>
<name>G0QK96_ICHMU</name>
<organism evidence="5 6">
    <name type="scientific">Ichthyophthirius multifiliis</name>
    <name type="common">White spot disease agent</name>
    <name type="synonym">Ich</name>
    <dbReference type="NCBI Taxonomy" id="5932"/>
    <lineage>
        <taxon>Eukaryota</taxon>
        <taxon>Sar</taxon>
        <taxon>Alveolata</taxon>
        <taxon>Ciliophora</taxon>
        <taxon>Intramacronucleata</taxon>
        <taxon>Oligohymenophorea</taxon>
        <taxon>Hymenostomatida</taxon>
        <taxon>Ophryoglenina</taxon>
        <taxon>Ichthyophthirius</taxon>
    </lineage>
</organism>
<comment type="similarity">
    <text evidence="1 4">Belongs to the SNAP family.</text>
</comment>
<reference evidence="5 6" key="1">
    <citation type="submission" date="2011-07" db="EMBL/GenBank/DDBJ databases">
        <authorList>
            <person name="Coyne R."/>
            <person name="Brami D."/>
            <person name="Johnson J."/>
            <person name="Hostetler J."/>
            <person name="Hannick L."/>
            <person name="Clark T."/>
            <person name="Cassidy-Hanley D."/>
            <person name="Inman J."/>
        </authorList>
    </citation>
    <scope>NUCLEOTIDE SEQUENCE [LARGE SCALE GENOMIC DNA]</scope>
    <source>
        <strain evidence="5 6">G5</strain>
    </source>
</reference>
<dbReference type="CDD" id="cd15832">
    <property type="entry name" value="SNAP"/>
    <property type="match status" value="1"/>
</dbReference>
<dbReference type="PANTHER" id="PTHR13768">
    <property type="entry name" value="SOLUBLE NSF ATTACHMENT PROTEIN SNAP"/>
    <property type="match status" value="1"/>
</dbReference>
<evidence type="ECO:0000313" key="6">
    <source>
        <dbReference type="Proteomes" id="UP000008983"/>
    </source>
</evidence>
<dbReference type="eggNOG" id="KOG1586">
    <property type="taxonomic scope" value="Eukaryota"/>
</dbReference>
<dbReference type="FunCoup" id="G0QK96">
    <property type="interactions" value="401"/>
</dbReference>
<dbReference type="RefSeq" id="XP_004039660.1">
    <property type="nucleotide sequence ID" value="XM_004039612.1"/>
</dbReference>
<dbReference type="GO" id="GO:0005483">
    <property type="term" value="F:soluble NSF attachment protein activity"/>
    <property type="evidence" value="ECO:0007669"/>
    <property type="project" value="TreeGrafter"/>
</dbReference>
<dbReference type="GO" id="GO:0019905">
    <property type="term" value="F:syntaxin binding"/>
    <property type="evidence" value="ECO:0007669"/>
    <property type="project" value="TreeGrafter"/>
</dbReference>
<evidence type="ECO:0000313" key="5">
    <source>
        <dbReference type="EMBL" id="EGR34356.1"/>
    </source>
</evidence>
<dbReference type="OrthoDB" id="9984275at2759"/>
<dbReference type="Pfam" id="PF14938">
    <property type="entry name" value="SNAP"/>
    <property type="match status" value="1"/>
</dbReference>
<gene>
    <name evidence="5" type="ORF">IMG5_014780</name>
</gene>
<dbReference type="OMA" id="WSVKEYL"/>
<dbReference type="STRING" id="857967.G0QK96"/>
<dbReference type="GO" id="GO:0035494">
    <property type="term" value="P:SNARE complex disassembly"/>
    <property type="evidence" value="ECO:0007669"/>
    <property type="project" value="TreeGrafter"/>
</dbReference>
<dbReference type="InterPro" id="IPR011990">
    <property type="entry name" value="TPR-like_helical_dom_sf"/>
</dbReference>
<dbReference type="InterPro" id="IPR000744">
    <property type="entry name" value="NSF_attach"/>
</dbReference>
<accession>G0QK96</accession>
<dbReference type="GO" id="GO:0006886">
    <property type="term" value="P:intracellular protein transport"/>
    <property type="evidence" value="ECO:0007669"/>
    <property type="project" value="UniProtKB-UniRule"/>
</dbReference>
<dbReference type="EMBL" id="GL983141">
    <property type="protein sequence ID" value="EGR34356.1"/>
    <property type="molecule type" value="Genomic_DNA"/>
</dbReference>
<dbReference type="PANTHER" id="PTHR13768:SF8">
    <property type="entry name" value="ALPHA-SOLUBLE NSF ATTACHMENT PROTEIN"/>
    <property type="match status" value="1"/>
</dbReference>
<protein>
    <submittedName>
        <fullName evidence="5">Uncharacterized protein</fullName>
    </submittedName>
</protein>
<dbReference type="PRINTS" id="PR00448">
    <property type="entry name" value="NSFATTACHMNT"/>
</dbReference>
<keyword evidence="4" id="KW-0472">Membrane</keyword>
<keyword evidence="4" id="KW-0931">ER-Golgi transport</keyword>
<evidence type="ECO:0000256" key="2">
    <source>
        <dbReference type="ARBA" id="ARBA00022448"/>
    </source>
</evidence>
<evidence type="ECO:0000256" key="4">
    <source>
        <dbReference type="RuleBase" id="RU367013"/>
    </source>
</evidence>
<evidence type="ECO:0000256" key="1">
    <source>
        <dbReference type="ARBA" id="ARBA00010050"/>
    </source>
</evidence>
<dbReference type="Proteomes" id="UP000008983">
    <property type="component" value="Unassembled WGS sequence"/>
</dbReference>
<proteinExistence type="inferred from homology"/>